<dbReference type="Proteomes" id="UP001598130">
    <property type="component" value="Unassembled WGS sequence"/>
</dbReference>
<dbReference type="SUPFAM" id="SSF143081">
    <property type="entry name" value="BB1717-like"/>
    <property type="match status" value="1"/>
</dbReference>
<dbReference type="Pfam" id="PF02586">
    <property type="entry name" value="SRAP"/>
    <property type="match status" value="1"/>
</dbReference>
<proteinExistence type="predicted"/>
<dbReference type="InterPro" id="IPR003738">
    <property type="entry name" value="SRAP"/>
</dbReference>
<dbReference type="Gene3D" id="3.90.1680.10">
    <property type="entry name" value="SOS response associated peptidase-like"/>
    <property type="match status" value="1"/>
</dbReference>
<protein>
    <submittedName>
        <fullName evidence="1">SOS response-associated peptidase</fullName>
    </submittedName>
</protein>
<keyword evidence="2" id="KW-1185">Reference proteome</keyword>
<comment type="caution">
    <text evidence="1">The sequence shown here is derived from an EMBL/GenBank/DDBJ whole genome shotgun (WGS) entry which is preliminary data.</text>
</comment>
<dbReference type="RefSeq" id="WP_377367641.1">
    <property type="nucleotide sequence ID" value="NZ_JAOTJD010000004.1"/>
</dbReference>
<evidence type="ECO:0000313" key="2">
    <source>
        <dbReference type="Proteomes" id="UP001598130"/>
    </source>
</evidence>
<gene>
    <name evidence="1" type="ORF">OCL97_03505</name>
</gene>
<sequence length="229" mass="25530">MTIEFHLRVHPGEDLRRFETTPVFWADTPPPRAWDVPVRPTDSAFLIRQGAEGLEAVVRRWWLVPAFHKGPLLAWKTLCANAEIESLETSPIFREAYASRRALVPLTSFVVYEEPPGWRKGQPKRRWEATWTPTGPADKVRYFAAVWDRAETADGTLESFAIVTGPAGADLAGLQDSEPAVLTLAQGLDWLKLDGPGKAGLVTQTPAGTYNLEEAPRDAVMSRELRRSL</sequence>
<dbReference type="InterPro" id="IPR036590">
    <property type="entry name" value="SRAP-like"/>
</dbReference>
<evidence type="ECO:0000313" key="1">
    <source>
        <dbReference type="EMBL" id="MFD3263029.1"/>
    </source>
</evidence>
<dbReference type="EMBL" id="JAOTJD010000004">
    <property type="protein sequence ID" value="MFD3263029.1"/>
    <property type="molecule type" value="Genomic_DNA"/>
</dbReference>
<accession>A0ABW6CJT7</accession>
<name>A0ABW6CJT7_9CAUL</name>
<reference evidence="1 2" key="1">
    <citation type="submission" date="2022-09" db="EMBL/GenBank/DDBJ databases">
        <title>New species of Phenylobacterium.</title>
        <authorList>
            <person name="Mieszkin S."/>
        </authorList>
    </citation>
    <scope>NUCLEOTIDE SEQUENCE [LARGE SCALE GENOMIC DNA]</scope>
    <source>
        <strain evidence="1 2">HK31-G</strain>
    </source>
</reference>
<organism evidence="1 2">
    <name type="scientific">Phenylobacterium ferrooxidans</name>
    <dbReference type="NCBI Taxonomy" id="2982689"/>
    <lineage>
        <taxon>Bacteria</taxon>
        <taxon>Pseudomonadati</taxon>
        <taxon>Pseudomonadota</taxon>
        <taxon>Alphaproteobacteria</taxon>
        <taxon>Caulobacterales</taxon>
        <taxon>Caulobacteraceae</taxon>
        <taxon>Phenylobacterium</taxon>
    </lineage>
</organism>